<evidence type="ECO:0000313" key="6">
    <source>
        <dbReference type="EMBL" id="KAK3173825.1"/>
    </source>
</evidence>
<proteinExistence type="inferred from homology"/>
<comment type="pathway">
    <text evidence="1">Secondary metabolite biosynthesis.</text>
</comment>
<comment type="similarity">
    <text evidence="4">Belongs to the class I-like SAM-binding methyltransferase superfamily.</text>
</comment>
<dbReference type="Proteomes" id="UP001276659">
    <property type="component" value="Unassembled WGS sequence"/>
</dbReference>
<gene>
    <name evidence="6" type="ORF">OEA41_007157</name>
</gene>
<keyword evidence="7" id="KW-1185">Reference proteome</keyword>
<dbReference type="InterPro" id="IPR051654">
    <property type="entry name" value="Meroterpenoid_MTases"/>
</dbReference>
<reference evidence="6" key="1">
    <citation type="submission" date="2022-11" db="EMBL/GenBank/DDBJ databases">
        <title>Chromosomal genome sequence assembly and mating type (MAT) locus characterization of the leprose asexual lichenized fungus Lepraria neglecta (Nyl.) Erichsen.</title>
        <authorList>
            <person name="Allen J.L."/>
            <person name="Pfeffer B."/>
        </authorList>
    </citation>
    <scope>NUCLEOTIDE SEQUENCE</scope>
    <source>
        <strain evidence="6">Allen 5258</strain>
    </source>
</reference>
<evidence type="ECO:0000259" key="5">
    <source>
        <dbReference type="Pfam" id="PF13649"/>
    </source>
</evidence>
<dbReference type="AlphaFoldDB" id="A0AAD9Z947"/>
<sequence>MVARLKAGASILDLGCCFGQDLRHMAADGAPTEKMYSSDIIPEFWDISYDLYRDAGHMKARFIPADVLDPASPLVELQGKLDILLANQVFHLFDWERQVEAGKNMVALSRLGTWLVGYQIGSSVGRAVPVRTTTGGEAGGAGSKTKFFHTPETWREMWRQVQRETGTEWEVESSLRPLKEWGLEDEDSAWMGPAARGFEFIVRRVDDYDLNGKD</sequence>
<evidence type="ECO:0000256" key="2">
    <source>
        <dbReference type="ARBA" id="ARBA00022679"/>
    </source>
</evidence>
<dbReference type="Pfam" id="PF13649">
    <property type="entry name" value="Methyltransf_25"/>
    <property type="match status" value="1"/>
</dbReference>
<keyword evidence="3" id="KW-0949">S-adenosyl-L-methionine</keyword>
<dbReference type="CDD" id="cd02440">
    <property type="entry name" value="AdoMet_MTases"/>
    <property type="match status" value="1"/>
</dbReference>
<keyword evidence="2" id="KW-0808">Transferase</keyword>
<dbReference type="EMBL" id="JASNWA010000007">
    <property type="protein sequence ID" value="KAK3173825.1"/>
    <property type="molecule type" value="Genomic_DNA"/>
</dbReference>
<dbReference type="Gene3D" id="3.40.50.150">
    <property type="entry name" value="Vaccinia Virus protein VP39"/>
    <property type="match status" value="1"/>
</dbReference>
<protein>
    <recommendedName>
        <fullName evidence="5">Methyltransferase domain-containing protein</fullName>
    </recommendedName>
</protein>
<evidence type="ECO:0000313" key="7">
    <source>
        <dbReference type="Proteomes" id="UP001276659"/>
    </source>
</evidence>
<dbReference type="PANTHER" id="PTHR35897:SF1">
    <property type="entry name" value="METHYLTRANSFERASE AUSD"/>
    <property type="match status" value="1"/>
</dbReference>
<comment type="caution">
    <text evidence="6">The sequence shown here is derived from an EMBL/GenBank/DDBJ whole genome shotgun (WGS) entry which is preliminary data.</text>
</comment>
<evidence type="ECO:0000256" key="3">
    <source>
        <dbReference type="ARBA" id="ARBA00022691"/>
    </source>
</evidence>
<dbReference type="InterPro" id="IPR041698">
    <property type="entry name" value="Methyltransf_25"/>
</dbReference>
<name>A0AAD9Z947_9LECA</name>
<dbReference type="GO" id="GO:0016740">
    <property type="term" value="F:transferase activity"/>
    <property type="evidence" value="ECO:0007669"/>
    <property type="project" value="UniProtKB-KW"/>
</dbReference>
<dbReference type="PANTHER" id="PTHR35897">
    <property type="entry name" value="METHYLTRANSFERASE AUSD"/>
    <property type="match status" value="1"/>
</dbReference>
<accession>A0AAD9Z947</accession>
<evidence type="ECO:0000256" key="1">
    <source>
        <dbReference type="ARBA" id="ARBA00005179"/>
    </source>
</evidence>
<feature type="domain" description="Methyltransferase" evidence="5">
    <location>
        <begin position="11"/>
        <end position="107"/>
    </location>
</feature>
<organism evidence="6 7">
    <name type="scientific">Lepraria neglecta</name>
    <dbReference type="NCBI Taxonomy" id="209136"/>
    <lineage>
        <taxon>Eukaryota</taxon>
        <taxon>Fungi</taxon>
        <taxon>Dikarya</taxon>
        <taxon>Ascomycota</taxon>
        <taxon>Pezizomycotina</taxon>
        <taxon>Lecanoromycetes</taxon>
        <taxon>OSLEUM clade</taxon>
        <taxon>Lecanoromycetidae</taxon>
        <taxon>Lecanorales</taxon>
        <taxon>Lecanorineae</taxon>
        <taxon>Stereocaulaceae</taxon>
        <taxon>Lepraria</taxon>
    </lineage>
</organism>
<evidence type="ECO:0000256" key="4">
    <source>
        <dbReference type="ARBA" id="ARBA00038314"/>
    </source>
</evidence>
<dbReference type="InterPro" id="IPR029063">
    <property type="entry name" value="SAM-dependent_MTases_sf"/>
</dbReference>
<dbReference type="SUPFAM" id="SSF53335">
    <property type="entry name" value="S-adenosyl-L-methionine-dependent methyltransferases"/>
    <property type="match status" value="1"/>
</dbReference>